<comment type="catalytic activity">
    <reaction evidence="3">
        <text>2-C-methyl-D-erythritol 4-phosphate + CTP + H(+) = 4-CDP-2-C-methyl-D-erythritol + diphosphate</text>
        <dbReference type="Rhea" id="RHEA:13429"/>
        <dbReference type="ChEBI" id="CHEBI:15378"/>
        <dbReference type="ChEBI" id="CHEBI:33019"/>
        <dbReference type="ChEBI" id="CHEBI:37563"/>
        <dbReference type="ChEBI" id="CHEBI:57823"/>
        <dbReference type="ChEBI" id="CHEBI:58262"/>
        <dbReference type="EC" id="2.7.7.60"/>
    </reaction>
</comment>
<organism evidence="4 5">
    <name type="scientific">Paralysiella testudinis</name>
    <dbReference type="NCBI Taxonomy" id="2809020"/>
    <lineage>
        <taxon>Bacteria</taxon>
        <taxon>Pseudomonadati</taxon>
        <taxon>Pseudomonadota</taxon>
        <taxon>Betaproteobacteria</taxon>
        <taxon>Neisseriales</taxon>
        <taxon>Neisseriaceae</taxon>
        <taxon>Paralysiella</taxon>
    </lineage>
</organism>
<accession>A0A892ZLM0</accession>
<dbReference type="InterPro" id="IPR050088">
    <property type="entry name" value="IspD/TarI_cytidylyltransf_bact"/>
</dbReference>
<dbReference type="EC" id="2.7.7.60" evidence="3"/>
<dbReference type="UniPathway" id="UPA00056">
    <property type="reaction ID" value="UER00093"/>
</dbReference>
<reference evidence="4" key="1">
    <citation type="submission" date="2021-02" db="EMBL/GenBank/DDBJ databases">
        <title>Neisseriaceae sp. 26B isolated from the cloaca of a Common Toad-headed Turtle (Mesoclemmys nasuta).</title>
        <authorList>
            <person name="Spergser J."/>
            <person name="Busse H.-J."/>
        </authorList>
    </citation>
    <scope>NUCLEOTIDE SEQUENCE</scope>
    <source>
        <strain evidence="4">26B</strain>
    </source>
</reference>
<evidence type="ECO:0000256" key="3">
    <source>
        <dbReference type="HAMAP-Rule" id="MF_00108"/>
    </source>
</evidence>
<dbReference type="FunFam" id="3.90.550.10:FF:000003">
    <property type="entry name" value="2-C-methyl-D-erythritol 4-phosphate cytidylyltransferase"/>
    <property type="match status" value="1"/>
</dbReference>
<dbReference type="InterPro" id="IPR034683">
    <property type="entry name" value="IspD/TarI"/>
</dbReference>
<dbReference type="AlphaFoldDB" id="A0A892ZLM0"/>
<dbReference type="GO" id="GO:0050518">
    <property type="term" value="F:2-C-methyl-D-erythritol 4-phosphate cytidylyltransferase activity"/>
    <property type="evidence" value="ECO:0007669"/>
    <property type="project" value="UniProtKB-UniRule"/>
</dbReference>
<dbReference type="PANTHER" id="PTHR32125">
    <property type="entry name" value="2-C-METHYL-D-ERYTHRITOL 4-PHOSPHATE CYTIDYLYLTRANSFERASE, CHLOROPLASTIC"/>
    <property type="match status" value="1"/>
</dbReference>
<keyword evidence="1 3" id="KW-0808">Transferase</keyword>
<evidence type="ECO:0000256" key="2">
    <source>
        <dbReference type="ARBA" id="ARBA00022695"/>
    </source>
</evidence>
<dbReference type="NCBIfam" id="TIGR00453">
    <property type="entry name" value="ispD"/>
    <property type="match status" value="1"/>
</dbReference>
<comment type="similarity">
    <text evidence="3">Belongs to the IspD/TarI cytidylyltransferase family. IspD subfamily.</text>
</comment>
<dbReference type="RefSeq" id="WP_230340532.1">
    <property type="nucleotide sequence ID" value="NZ_CP069798.1"/>
</dbReference>
<dbReference type="PANTHER" id="PTHR32125:SF4">
    <property type="entry name" value="2-C-METHYL-D-ERYTHRITOL 4-PHOSPHATE CYTIDYLYLTRANSFERASE, CHLOROPLASTIC"/>
    <property type="match status" value="1"/>
</dbReference>
<keyword evidence="2 3" id="KW-0548">Nucleotidyltransferase</keyword>
<dbReference type="GO" id="GO:0019288">
    <property type="term" value="P:isopentenyl diphosphate biosynthetic process, methylerythritol 4-phosphate pathway"/>
    <property type="evidence" value="ECO:0007669"/>
    <property type="project" value="UniProtKB-UniRule"/>
</dbReference>
<feature type="site" description="Positions MEP for the nucleophilic attack" evidence="3">
    <location>
        <position position="215"/>
    </location>
</feature>
<evidence type="ECO:0000256" key="1">
    <source>
        <dbReference type="ARBA" id="ARBA00022679"/>
    </source>
</evidence>
<evidence type="ECO:0000313" key="4">
    <source>
        <dbReference type="EMBL" id="QRQ83288.1"/>
    </source>
</evidence>
<protein>
    <recommendedName>
        <fullName evidence="3">2-C-methyl-D-erythritol 4-phosphate cytidylyltransferase</fullName>
        <ecNumber evidence="3">2.7.7.60</ecNumber>
    </recommendedName>
    <alternativeName>
        <fullName evidence="3">4-diphosphocytidyl-2C-methyl-D-erythritol synthase</fullName>
    </alternativeName>
    <alternativeName>
        <fullName evidence="3">MEP cytidylyltransferase</fullName>
        <shortName evidence="3">MCT</shortName>
    </alternativeName>
</protein>
<dbReference type="Gene3D" id="3.90.550.10">
    <property type="entry name" value="Spore Coat Polysaccharide Biosynthesis Protein SpsA, Chain A"/>
    <property type="match status" value="1"/>
</dbReference>
<dbReference type="CDD" id="cd02516">
    <property type="entry name" value="CDP-ME_synthetase"/>
    <property type="match status" value="1"/>
</dbReference>
<proteinExistence type="inferred from homology"/>
<comment type="pathway">
    <text evidence="3">Isoprenoid biosynthesis; isopentenyl diphosphate biosynthesis via DXP pathway; isopentenyl diphosphate from 1-deoxy-D-xylulose 5-phosphate: step 2/6.</text>
</comment>
<evidence type="ECO:0000313" key="5">
    <source>
        <dbReference type="Proteomes" id="UP000653156"/>
    </source>
</evidence>
<keyword evidence="5" id="KW-1185">Reference proteome</keyword>
<comment type="function">
    <text evidence="3">Catalyzes the formation of 4-diphosphocytidyl-2-C-methyl-D-erythritol from CTP and 2-C-methyl-D-erythritol 4-phosphate (MEP).</text>
</comment>
<keyword evidence="3" id="KW-0414">Isoprene biosynthesis</keyword>
<dbReference type="Proteomes" id="UP000653156">
    <property type="component" value="Chromosome"/>
</dbReference>
<dbReference type="HAMAP" id="MF_00108">
    <property type="entry name" value="IspD"/>
    <property type="match status" value="1"/>
</dbReference>
<dbReference type="KEGG" id="ptes:JQU52_06125"/>
<sequence>MTRHVALVPAAGVGARFGAATPKQYVRLAGKTVLQHSAEVLLACDQIDAVAIVVSAADGHIDSVYPSSGLPEKLHILHCGGDSRAETVRNGTQALLAQGLLAADDWLLVHDAARCCLPATALQRLLDAVAPHPVGGLLAMPLADTLKRANGQHSVAATLNRSHLWQAQTPQMFRAGLLQQALADADLNQITDESSAVEALGLQPLLVEGDSRNFKLTRAQDAILAECLLRHSQESA</sequence>
<feature type="site" description="Transition state stabilizer" evidence="3">
    <location>
        <position position="16"/>
    </location>
</feature>
<feature type="site" description="Positions MEP for the nucleophilic attack" evidence="3">
    <location>
        <position position="161"/>
    </location>
</feature>
<gene>
    <name evidence="3" type="primary">ispD</name>
    <name evidence="4" type="ORF">JQU52_06125</name>
</gene>
<dbReference type="Pfam" id="PF01128">
    <property type="entry name" value="IspD"/>
    <property type="match status" value="1"/>
</dbReference>
<dbReference type="InterPro" id="IPR001228">
    <property type="entry name" value="IspD"/>
</dbReference>
<dbReference type="InterPro" id="IPR029044">
    <property type="entry name" value="Nucleotide-diphossugar_trans"/>
</dbReference>
<feature type="site" description="Transition state stabilizer" evidence="3">
    <location>
        <position position="23"/>
    </location>
</feature>
<dbReference type="SUPFAM" id="SSF53448">
    <property type="entry name" value="Nucleotide-diphospho-sugar transferases"/>
    <property type="match status" value="1"/>
</dbReference>
<name>A0A892ZLM0_9NEIS</name>
<dbReference type="EMBL" id="CP069798">
    <property type="protein sequence ID" value="QRQ83288.1"/>
    <property type="molecule type" value="Genomic_DNA"/>
</dbReference>